<dbReference type="Gene3D" id="1.20.1280.50">
    <property type="match status" value="1"/>
</dbReference>
<proteinExistence type="predicted"/>
<organism evidence="2 3">
    <name type="scientific">Paramarasmius palmivorus</name>
    <dbReference type="NCBI Taxonomy" id="297713"/>
    <lineage>
        <taxon>Eukaryota</taxon>
        <taxon>Fungi</taxon>
        <taxon>Dikarya</taxon>
        <taxon>Basidiomycota</taxon>
        <taxon>Agaricomycotina</taxon>
        <taxon>Agaricomycetes</taxon>
        <taxon>Agaricomycetidae</taxon>
        <taxon>Agaricales</taxon>
        <taxon>Marasmiineae</taxon>
        <taxon>Marasmiaceae</taxon>
        <taxon>Paramarasmius</taxon>
    </lineage>
</organism>
<accession>A0AAW0E982</accession>
<evidence type="ECO:0008006" key="4">
    <source>
        <dbReference type="Google" id="ProtNLM"/>
    </source>
</evidence>
<dbReference type="EMBL" id="JAYKXP010000002">
    <property type="protein sequence ID" value="KAK7060872.1"/>
    <property type="molecule type" value="Genomic_DNA"/>
</dbReference>
<protein>
    <recommendedName>
        <fullName evidence="4">F-box domain-containing protein</fullName>
    </recommendedName>
</protein>
<evidence type="ECO:0000256" key="1">
    <source>
        <dbReference type="SAM" id="Coils"/>
    </source>
</evidence>
<dbReference type="SUPFAM" id="SSF52047">
    <property type="entry name" value="RNI-like"/>
    <property type="match status" value="1"/>
</dbReference>
<evidence type="ECO:0000313" key="3">
    <source>
        <dbReference type="Proteomes" id="UP001383192"/>
    </source>
</evidence>
<feature type="coiled-coil region" evidence="1">
    <location>
        <begin position="450"/>
        <end position="491"/>
    </location>
</feature>
<evidence type="ECO:0000313" key="2">
    <source>
        <dbReference type="EMBL" id="KAK7060872.1"/>
    </source>
</evidence>
<keyword evidence="3" id="KW-1185">Reference proteome</keyword>
<reference evidence="2 3" key="1">
    <citation type="submission" date="2024-01" db="EMBL/GenBank/DDBJ databases">
        <title>A draft genome for a cacao thread blight-causing isolate of Paramarasmius palmivorus.</title>
        <authorList>
            <person name="Baruah I.K."/>
            <person name="Bukari Y."/>
            <person name="Amoako-Attah I."/>
            <person name="Meinhardt L.W."/>
            <person name="Bailey B.A."/>
            <person name="Cohen S.P."/>
        </authorList>
    </citation>
    <scope>NUCLEOTIDE SEQUENCE [LARGE SCALE GENOMIC DNA]</scope>
    <source>
        <strain evidence="2 3">GH-12</strain>
    </source>
</reference>
<keyword evidence="1" id="KW-0175">Coiled coil</keyword>
<gene>
    <name evidence="2" type="ORF">VNI00_000605</name>
</gene>
<dbReference type="AlphaFoldDB" id="A0AAW0E982"/>
<sequence>MKESQANLVNLYLSRSQQRPLRVHVRENPHHTHINFDSVEEALGETGVAIMSSVLAELYRCREFHYGAVSLILLEAIDPILLERFRSKGLPLLSTFSERIDYADEDELEDRWLWDAIKNSPKLIDMSVWRLKEFRQYPRNLRVLSIKGPEELPDFFPAFNVSIPQVNLDSLNLHQLVITARGRLSQLDQLFSFFSLPALSSLSISTCQRFSDIGDDHATNPANSSVISYRANQLTALCALIRRSGCSLSSLALHVEPFSGSDIISLLELQPSLNELELEIRQTQSSTCFADLCSRMSQTGSPLSPHLRYLSIHEMSYVDQQEYDISDVFDDATRLLDMLGSREMFAQSAGSGIKDVLMKFGRVVTMGETAEGKRHELPLALARRVELIDAMGIRLQYNSMPLSKPGNLKFSSLLCRKCHTPFFDDIPQLPHPDVNNECLRSNTVPSEAEELKLREILESEARDLERLEENIRRVRLILEDLEQRRDALRQTVQRRKSWISPIRKLPVEIIGEIFSHVCPGANPDEYALVVNTIIDAEKRMECPFDCSALECQDENVVLQTTIATTCSLSHVCHWWRHVIGLSPHLWSSLRLNLSKMENGPANLVELYLSRSAQHPLRICICEHPDYTFSEYESIEQTLGKTGYRVFCSVMAELYRCREFHYKFDSDALLYNMRSKLQKRVTSKGLPLLSVFTEVVEDVHANKGNWFWDLVKTSPKLVSMDVKMLKRWQYPKTLQTLKIREQENCEVLLETVSSLPNLRVLYLHDFVPGRIPDLTHCYFGLHNFTITSVFALSYFEHLLTLLTLPALSSLAISTRQLLFTDGDYHYTEDQDSDSFIRRDNQLMALRTLVERSRCSLFNLALNVEPFSGSDIICLLESQPTLVELELEIREPPSSTCFVDLCSRMSQPESPLMPRLRRLSVHQKGYAYQQDLVNVVKNVFELATHLLGMLESRGTFGAAIEDVSVKFSHVSHGAAAKLGRYELPLVLMKRVRELDAAGVRCRMIITLPGPSDDDVDSEETD</sequence>
<comment type="caution">
    <text evidence="2">The sequence shown here is derived from an EMBL/GenBank/DDBJ whole genome shotgun (WGS) entry which is preliminary data.</text>
</comment>
<dbReference type="Proteomes" id="UP001383192">
    <property type="component" value="Unassembled WGS sequence"/>
</dbReference>
<name>A0AAW0E982_9AGAR</name>